<sequence>MQDDDDSNSEKHTSVPQTFNKAKRSHQRKVSIDADQNKQQKSKVDIKQKQQIREKNKEQEIQLNQIKSSSSVLANDIFSAILKIPEHSEDGDTKQLVEVAQIEQILENNAILSKPNEKNQLRKGIVNQAAIEKLLRIFINAKNAAEKYKKQQKVSEIYSQTALMAAGALVFLFKGEEVPKNIRAALSYLWAAVDKEEGGNQQIALRALAGVSMNSQNLRMIENELNNLTRKIFFLLEHLHTTNLENALYFGRNLFTVELRQREIFFALSP</sequence>
<dbReference type="EMBL" id="SNRW01034736">
    <property type="protein sequence ID" value="KAA6355363.1"/>
    <property type="molecule type" value="Genomic_DNA"/>
</dbReference>
<gene>
    <name evidence="2" type="ORF">EZS28_049110</name>
</gene>
<reference evidence="2 3" key="1">
    <citation type="submission" date="2019-03" db="EMBL/GenBank/DDBJ databases">
        <title>Single cell metagenomics reveals metabolic interactions within the superorganism composed of flagellate Streblomastix strix and complex community of Bacteroidetes bacteria on its surface.</title>
        <authorList>
            <person name="Treitli S.C."/>
            <person name="Kolisko M."/>
            <person name="Husnik F."/>
            <person name="Keeling P."/>
            <person name="Hampl V."/>
        </authorList>
    </citation>
    <scope>NUCLEOTIDE SEQUENCE [LARGE SCALE GENOMIC DNA]</scope>
    <source>
        <strain evidence="2">ST1C</strain>
    </source>
</reference>
<dbReference type="Proteomes" id="UP000324800">
    <property type="component" value="Unassembled WGS sequence"/>
</dbReference>
<feature type="compositionally biased region" description="Basic and acidic residues" evidence="1">
    <location>
        <begin position="30"/>
        <end position="59"/>
    </location>
</feature>
<evidence type="ECO:0000256" key="1">
    <source>
        <dbReference type="SAM" id="MobiDB-lite"/>
    </source>
</evidence>
<accession>A0A5J4TC27</accession>
<feature type="non-terminal residue" evidence="2">
    <location>
        <position position="270"/>
    </location>
</feature>
<name>A0A5J4TC27_9EUKA</name>
<organism evidence="2 3">
    <name type="scientific">Streblomastix strix</name>
    <dbReference type="NCBI Taxonomy" id="222440"/>
    <lineage>
        <taxon>Eukaryota</taxon>
        <taxon>Metamonada</taxon>
        <taxon>Preaxostyla</taxon>
        <taxon>Oxymonadida</taxon>
        <taxon>Streblomastigidae</taxon>
        <taxon>Streblomastix</taxon>
    </lineage>
</organism>
<evidence type="ECO:0000313" key="3">
    <source>
        <dbReference type="Proteomes" id="UP000324800"/>
    </source>
</evidence>
<comment type="caution">
    <text evidence="2">The sequence shown here is derived from an EMBL/GenBank/DDBJ whole genome shotgun (WGS) entry which is preliminary data.</text>
</comment>
<protein>
    <submittedName>
        <fullName evidence="2">Uncharacterized protein</fullName>
    </submittedName>
</protein>
<evidence type="ECO:0000313" key="2">
    <source>
        <dbReference type="EMBL" id="KAA6355363.1"/>
    </source>
</evidence>
<feature type="region of interest" description="Disordered" evidence="1">
    <location>
        <begin position="1"/>
        <end position="59"/>
    </location>
</feature>
<proteinExistence type="predicted"/>
<dbReference type="AlphaFoldDB" id="A0A5J4TC27"/>